<keyword evidence="6 14" id="KW-0547">Nucleotide-binding</keyword>
<keyword evidence="8 14" id="KW-0067">ATP-binding</keyword>
<comment type="similarity">
    <text evidence="2 14">Belongs to the cation transport ATPase (P-type) (TC 3.A.3) family. Type V subfamily.</text>
</comment>
<comment type="subcellular location">
    <subcellularLocation>
        <location evidence="1">Late endosome membrane</location>
        <topology evidence="1">Multi-pass membrane protein</topology>
    </subcellularLocation>
    <subcellularLocation>
        <location evidence="14">Membrane</location>
        <topology evidence="14">Multi-pass membrane protein</topology>
    </subcellularLocation>
</comment>
<evidence type="ECO:0000259" key="17">
    <source>
        <dbReference type="Pfam" id="PF00690"/>
    </source>
</evidence>
<sequence>MCKTEVATKVGQTGPPPLEPDKEYVNTGREDQMEISGYQRSRVRTVLAWLGYLFTAGLLRLVFHWRPDWMLKVTHTSCRLGNAGAVMLKDQYKQIFVEKVKTITKDGTSVKIVPRRDGRESHLLMPGLKSSRQGSSGDLVMEPLYHDDSLVRYFSNKKLKYIWNAEKQSYSKLRGIEEGVSCAYFHNCHGLSEVEKIRRRVLYGANHIRVRVTPIIQILFLQVLNPFYIFQVFSCILWYVDEYYYYASCIVLISAISICTYVYQTRQMQRRLRETIQASGTVFVSRGEGEFVEVPSSELVPGDLIEIPRYGCIMSCDAVLINGNCIVNESMLTGESVPVTKTALPNPMISKEQRDVHFSLRENSRNVLFCGTNVIQTRYYGNQKVKAVVIRTGFMTSKGDLVRSILFPKPVDFKFTRDTYKFVGGLSFMSFCGFVYTAVIMAIRGDTFGKIMLRCLDLVTIAVPPALPAALTVGSVFAQGRLKKRDIFCISPSSIPVTGSINVVCFDKTGTLTEDGLDMWGVLPASDQRFTEVVHAPSLLPRGPFLITMATCHSLTKIKGQISGDPLDLKMFEVTDWELDEPGEEDTSKFDTFAPTVVRPRHPDVVRDSSLEINEPGDTPYEVGIVRQFTFSSSLQRMSVIARTLGERNFCLYAKGAPETIASLCKAETIPVDFHDKLLEYTQHGYRVLALAWKPLHAKVNYVKTQRITREQVEYDLIFLGLLVMENRLKPETTPVIRQLREANVRTVMVTGDNMLTAVSVARDCDMIDPSHHVILVNSVLPPPGKTRPTLEWMYAEDTKRKVEEVHCDPWKSTAIDIDLTDQHFHFAVSGKTWTVIKEHYPELLPKIVVRGTVFARMSPDQKQQLVETLQQLGYYVSMCGDGANDCGALKTAHAGISLSEAEASVASPFTSKHQNIECVPTVIREGRAALTTTFGIFKYMACYSLTQFVSVLILYWIGSNLTDFQFLYIDLVVLTSLSITFSRTGAFSKLTKDKVPISLISPQPILSVILQMGIQTTAQALAYLLVYVQPWFVPYVINPVDEYASYENSAIFSVSAFQYITLAVVFSKGAPLRKTVFSNYAFLINLIILTLCTVWIVIYPLPFMVDLLELKLMPSVLFRTLMVGFAIINFFLSMILESFILDGYIRRKVAAATECCAKTSRFHYMEIEDEIANTPEWPPISREKSDLAQLLRDESNLEAIVQRNNSRKESENSDSSATITSIDVIPDRDSCKGTKQLTTDDRPKSLHDIHRREHGHTPRRRHLSESLRYTRPSDFPHTDKEDLPIGQKKGFHDLDLIEGGKQVLPPAGDHVSYDISKENPSDYFTVEVEEKELLEENSNL</sequence>
<evidence type="ECO:0000256" key="6">
    <source>
        <dbReference type="ARBA" id="ARBA00022741"/>
    </source>
</evidence>
<dbReference type="InterPro" id="IPR023298">
    <property type="entry name" value="ATPase_P-typ_TM_dom_sf"/>
</dbReference>
<feature type="transmembrane region" description="Helical" evidence="14">
    <location>
        <begin position="1006"/>
        <end position="1029"/>
    </location>
</feature>
<evidence type="ECO:0000256" key="14">
    <source>
        <dbReference type="RuleBase" id="RU362082"/>
    </source>
</evidence>
<dbReference type="InterPro" id="IPR059000">
    <property type="entry name" value="ATPase_P-type_domA"/>
</dbReference>
<evidence type="ECO:0000256" key="4">
    <source>
        <dbReference type="ARBA" id="ARBA00022692"/>
    </source>
</evidence>
<evidence type="ECO:0000256" key="13">
    <source>
        <dbReference type="ARBA" id="ARBA00049360"/>
    </source>
</evidence>
<feature type="domain" description="P5B-type ATPase N-terminal" evidence="18">
    <location>
        <begin position="30"/>
        <end position="164"/>
    </location>
</feature>
<dbReference type="GO" id="GO:0015203">
    <property type="term" value="F:polyamine transmembrane transporter activity"/>
    <property type="evidence" value="ECO:0007669"/>
    <property type="project" value="TreeGrafter"/>
</dbReference>
<dbReference type="InterPro" id="IPR023214">
    <property type="entry name" value="HAD_sf"/>
</dbReference>
<dbReference type="SUPFAM" id="SSF56784">
    <property type="entry name" value="HAD-like"/>
    <property type="match status" value="1"/>
</dbReference>
<feature type="compositionally biased region" description="Basic and acidic residues" evidence="15">
    <location>
        <begin position="1275"/>
        <end position="1284"/>
    </location>
</feature>
<name>A0A1S3JY92_LINAN</name>
<evidence type="ECO:0000256" key="3">
    <source>
        <dbReference type="ARBA" id="ARBA00022553"/>
    </source>
</evidence>
<feature type="transmembrane region" description="Helical" evidence="14">
    <location>
        <begin position="965"/>
        <end position="985"/>
    </location>
</feature>
<dbReference type="Pfam" id="PF00690">
    <property type="entry name" value="Cation_ATPase_N"/>
    <property type="match status" value="1"/>
</dbReference>
<dbReference type="InterPro" id="IPR006544">
    <property type="entry name" value="P-type_TPase_V"/>
</dbReference>
<dbReference type="Pfam" id="PF12409">
    <property type="entry name" value="P5-ATPase"/>
    <property type="match status" value="1"/>
</dbReference>
<dbReference type="GO" id="GO:0046872">
    <property type="term" value="F:metal ion binding"/>
    <property type="evidence" value="ECO:0007669"/>
    <property type="project" value="UniProtKB-UniRule"/>
</dbReference>
<evidence type="ECO:0000313" key="20">
    <source>
        <dbReference type="RefSeq" id="XP_013415277.1"/>
    </source>
</evidence>
<dbReference type="SFLD" id="SFLDS00003">
    <property type="entry name" value="Haloacid_Dehalogenase"/>
    <property type="match status" value="1"/>
</dbReference>
<feature type="region of interest" description="Disordered" evidence="15">
    <location>
        <begin position="1203"/>
        <end position="1222"/>
    </location>
</feature>
<dbReference type="NCBIfam" id="TIGR01494">
    <property type="entry name" value="ATPase_P-type"/>
    <property type="match status" value="2"/>
</dbReference>
<evidence type="ECO:0000256" key="9">
    <source>
        <dbReference type="ARBA" id="ARBA00022842"/>
    </source>
</evidence>
<dbReference type="InterPro" id="IPR023299">
    <property type="entry name" value="ATPase_P-typ_cyto_dom_N"/>
</dbReference>
<accession>A0A1S3JY92</accession>
<keyword evidence="19" id="KW-1185">Reference proteome</keyword>
<dbReference type="GO" id="GO:0019829">
    <property type="term" value="F:ATPase-coupled monoatomic cation transmembrane transporter activity"/>
    <property type="evidence" value="ECO:0007669"/>
    <property type="project" value="UniProtKB-UniRule"/>
</dbReference>
<evidence type="ECO:0000256" key="10">
    <source>
        <dbReference type="ARBA" id="ARBA00022967"/>
    </source>
</evidence>
<dbReference type="Pfam" id="PF13246">
    <property type="entry name" value="Cation_ATPase"/>
    <property type="match status" value="1"/>
</dbReference>
<dbReference type="Gene3D" id="2.70.150.10">
    <property type="entry name" value="Calcium-transporting ATPase, cytoplasmic transduction domain A"/>
    <property type="match status" value="1"/>
</dbReference>
<dbReference type="PRINTS" id="PR00119">
    <property type="entry name" value="CATATPASE"/>
</dbReference>
<dbReference type="Gene3D" id="3.40.1110.10">
    <property type="entry name" value="Calcium-transporting ATPase, cytoplasmic domain N"/>
    <property type="match status" value="1"/>
</dbReference>
<feature type="transmembrane region" description="Helical" evidence="14">
    <location>
        <begin position="46"/>
        <end position="63"/>
    </location>
</feature>
<keyword evidence="12 14" id="KW-0472">Membrane</keyword>
<dbReference type="CDD" id="cd07542">
    <property type="entry name" value="P-type_ATPase_cation"/>
    <property type="match status" value="1"/>
</dbReference>
<evidence type="ECO:0000259" key="16">
    <source>
        <dbReference type="Pfam" id="PF00122"/>
    </source>
</evidence>
<comment type="catalytic activity">
    <reaction evidence="13 14">
        <text>ATP + H2O = ADP + phosphate + H(+)</text>
        <dbReference type="Rhea" id="RHEA:13065"/>
        <dbReference type="ChEBI" id="CHEBI:15377"/>
        <dbReference type="ChEBI" id="CHEBI:15378"/>
        <dbReference type="ChEBI" id="CHEBI:30616"/>
        <dbReference type="ChEBI" id="CHEBI:43474"/>
        <dbReference type="ChEBI" id="CHEBI:456216"/>
    </reaction>
</comment>
<dbReference type="PANTHER" id="PTHR45630:SF8">
    <property type="entry name" value="CATION-TRANSPORTING ATPASE"/>
    <property type="match status" value="1"/>
</dbReference>
<dbReference type="GO" id="GO:0015662">
    <property type="term" value="F:P-type ion transporter activity"/>
    <property type="evidence" value="ECO:0007669"/>
    <property type="project" value="InterPro"/>
</dbReference>
<feature type="transmembrane region" description="Helical" evidence="14">
    <location>
        <begin position="1049"/>
        <end position="1068"/>
    </location>
</feature>
<feature type="domain" description="Cation-transporting P-type ATPase N-terminal" evidence="17">
    <location>
        <begin position="189"/>
        <end position="238"/>
    </location>
</feature>
<evidence type="ECO:0000256" key="5">
    <source>
        <dbReference type="ARBA" id="ARBA00022723"/>
    </source>
</evidence>
<dbReference type="Pfam" id="PF00122">
    <property type="entry name" value="E1-E2_ATPase"/>
    <property type="match status" value="1"/>
</dbReference>
<dbReference type="RefSeq" id="XP_013415277.1">
    <property type="nucleotide sequence ID" value="XM_013559823.1"/>
</dbReference>
<feature type="transmembrane region" description="Helical" evidence="14">
    <location>
        <begin position="1080"/>
        <end position="1102"/>
    </location>
</feature>
<evidence type="ECO:0000256" key="7">
    <source>
        <dbReference type="ARBA" id="ARBA00022753"/>
    </source>
</evidence>
<feature type="compositionally biased region" description="Basic and acidic residues" evidence="15">
    <location>
        <begin position="1229"/>
        <end position="1252"/>
    </location>
</feature>
<dbReference type="STRING" id="7574.A0A1S3JY92"/>
<feature type="transmembrane region" description="Helical" evidence="14">
    <location>
        <begin position="422"/>
        <end position="443"/>
    </location>
</feature>
<evidence type="ECO:0000256" key="2">
    <source>
        <dbReference type="ARBA" id="ARBA00006000"/>
    </source>
</evidence>
<dbReference type="SUPFAM" id="SSF81665">
    <property type="entry name" value="Calcium ATPase, transmembrane domain M"/>
    <property type="match status" value="1"/>
</dbReference>
<dbReference type="InParanoid" id="A0A1S3JY92"/>
<evidence type="ECO:0000256" key="1">
    <source>
        <dbReference type="ARBA" id="ARBA00004107"/>
    </source>
</evidence>
<dbReference type="Proteomes" id="UP000085678">
    <property type="component" value="Unplaced"/>
</dbReference>
<keyword evidence="4 14" id="KW-0812">Transmembrane</keyword>
<dbReference type="GO" id="GO:0016887">
    <property type="term" value="F:ATP hydrolysis activity"/>
    <property type="evidence" value="ECO:0007669"/>
    <property type="project" value="InterPro"/>
</dbReference>
<dbReference type="NCBIfam" id="TIGR01657">
    <property type="entry name" value="P-ATPase-V"/>
    <property type="match status" value="1"/>
</dbReference>
<evidence type="ECO:0000256" key="12">
    <source>
        <dbReference type="ARBA" id="ARBA00023136"/>
    </source>
</evidence>
<keyword evidence="7" id="KW-0967">Endosome</keyword>
<dbReference type="FunFam" id="3.40.1110.10:FF:000026">
    <property type="entry name" value="Cation-transporting ATPase"/>
    <property type="match status" value="1"/>
</dbReference>
<feature type="transmembrane region" description="Helical" evidence="14">
    <location>
        <begin position="218"/>
        <end position="239"/>
    </location>
</feature>
<dbReference type="GO" id="GO:0005524">
    <property type="term" value="F:ATP binding"/>
    <property type="evidence" value="ECO:0007669"/>
    <property type="project" value="UniProtKB-UniRule"/>
</dbReference>
<dbReference type="InterPro" id="IPR047821">
    <property type="entry name" value="P5B-type_ATPase"/>
</dbReference>
<organism evidence="19 20">
    <name type="scientific">Lingula anatina</name>
    <name type="common">Brachiopod</name>
    <name type="synonym">Lingula unguis</name>
    <dbReference type="NCBI Taxonomy" id="7574"/>
    <lineage>
        <taxon>Eukaryota</taxon>
        <taxon>Metazoa</taxon>
        <taxon>Spiralia</taxon>
        <taxon>Lophotrochozoa</taxon>
        <taxon>Brachiopoda</taxon>
        <taxon>Linguliformea</taxon>
        <taxon>Lingulata</taxon>
        <taxon>Lingulida</taxon>
        <taxon>Linguloidea</taxon>
        <taxon>Lingulidae</taxon>
        <taxon>Lingula</taxon>
    </lineage>
</organism>
<feature type="transmembrane region" description="Helical" evidence="14">
    <location>
        <begin position="458"/>
        <end position="478"/>
    </location>
</feature>
<dbReference type="KEGG" id="lak:106177134"/>
<feature type="region of interest" description="Disordered" evidence="15">
    <location>
        <begin position="1229"/>
        <end position="1287"/>
    </location>
</feature>
<dbReference type="InterPro" id="IPR004014">
    <property type="entry name" value="ATPase_P-typ_cation-transptr_N"/>
</dbReference>
<dbReference type="InterPro" id="IPR008250">
    <property type="entry name" value="ATPase_P-typ_transduc_dom_A_sf"/>
</dbReference>
<dbReference type="SFLD" id="SFLDG00002">
    <property type="entry name" value="C1.7:_P-type_atpase_like"/>
    <property type="match status" value="1"/>
</dbReference>
<proteinExistence type="inferred from homology"/>
<dbReference type="EC" id="7.2.2.-" evidence="14"/>
<keyword evidence="5 14" id="KW-0479">Metal-binding</keyword>
<dbReference type="SUPFAM" id="SSF81653">
    <property type="entry name" value="Calcium ATPase, transduction domain A"/>
    <property type="match status" value="1"/>
</dbReference>
<evidence type="ECO:0000313" key="19">
    <source>
        <dbReference type="Proteomes" id="UP000085678"/>
    </source>
</evidence>
<evidence type="ECO:0000256" key="8">
    <source>
        <dbReference type="ARBA" id="ARBA00022840"/>
    </source>
</evidence>
<evidence type="ECO:0000256" key="11">
    <source>
        <dbReference type="ARBA" id="ARBA00022989"/>
    </source>
</evidence>
<reference evidence="20" key="1">
    <citation type="submission" date="2025-08" db="UniProtKB">
        <authorList>
            <consortium name="RefSeq"/>
        </authorList>
    </citation>
    <scope>IDENTIFICATION</scope>
    <source>
        <tissue evidence="20">Gonads</tissue>
    </source>
</reference>
<dbReference type="FunFam" id="3.40.50.1000:FF:000045">
    <property type="entry name" value="Cation-transporting ATPase"/>
    <property type="match status" value="1"/>
</dbReference>
<dbReference type="InterPro" id="IPR001757">
    <property type="entry name" value="P_typ_ATPase"/>
</dbReference>
<protein>
    <recommendedName>
        <fullName evidence="14">Cation-transporting ATPase</fullName>
        <ecNumber evidence="14">7.2.2.-</ecNumber>
    </recommendedName>
</protein>
<dbReference type="PANTHER" id="PTHR45630">
    <property type="entry name" value="CATION-TRANSPORTING ATPASE-RELATED"/>
    <property type="match status" value="1"/>
</dbReference>
<dbReference type="PROSITE" id="PS00154">
    <property type="entry name" value="ATPASE_E1_E2"/>
    <property type="match status" value="1"/>
</dbReference>
<dbReference type="GeneID" id="106177134"/>
<dbReference type="OMA" id="VIKEHYP"/>
<feature type="transmembrane region" description="Helical" evidence="14">
    <location>
        <begin position="1122"/>
        <end position="1142"/>
    </location>
</feature>
<feature type="transmembrane region" description="Helical" evidence="14">
    <location>
        <begin position="245"/>
        <end position="263"/>
    </location>
</feature>
<dbReference type="FunFam" id="1.20.1110.10:FF:000023">
    <property type="entry name" value="Cation-transporting ATPase"/>
    <property type="match status" value="1"/>
</dbReference>
<gene>
    <name evidence="20" type="primary">LOC106177134</name>
</gene>
<dbReference type="InterPro" id="IPR036412">
    <property type="entry name" value="HAD-like_sf"/>
</dbReference>
<dbReference type="InterPro" id="IPR047819">
    <property type="entry name" value="P5A-ATPase_N"/>
</dbReference>
<evidence type="ECO:0000256" key="15">
    <source>
        <dbReference type="SAM" id="MobiDB-lite"/>
    </source>
</evidence>
<keyword evidence="11 14" id="KW-1133">Transmembrane helix</keyword>
<dbReference type="Gene3D" id="3.40.50.1000">
    <property type="entry name" value="HAD superfamily/HAD-like"/>
    <property type="match status" value="1"/>
</dbReference>
<dbReference type="FunCoup" id="A0A1S3JY92">
    <property type="interactions" value="106"/>
</dbReference>
<dbReference type="GO" id="GO:0031902">
    <property type="term" value="C:late endosome membrane"/>
    <property type="evidence" value="ECO:0007669"/>
    <property type="project" value="UniProtKB-SubCell"/>
</dbReference>
<dbReference type="SFLD" id="SFLDF00027">
    <property type="entry name" value="p-type_atpase"/>
    <property type="match status" value="1"/>
</dbReference>
<feature type="compositionally biased region" description="Basic residues" evidence="15">
    <location>
        <begin position="1253"/>
        <end position="1263"/>
    </location>
</feature>
<dbReference type="InterPro" id="IPR018303">
    <property type="entry name" value="ATPase_P-typ_P_site"/>
</dbReference>
<dbReference type="OrthoDB" id="48943at2759"/>
<evidence type="ECO:0000259" key="18">
    <source>
        <dbReference type="Pfam" id="PF12409"/>
    </source>
</evidence>
<feature type="transmembrane region" description="Helical" evidence="14">
    <location>
        <begin position="937"/>
        <end position="959"/>
    </location>
</feature>
<keyword evidence="10 14" id="KW-1278">Translocase</keyword>
<dbReference type="GO" id="GO:0006874">
    <property type="term" value="P:intracellular calcium ion homeostasis"/>
    <property type="evidence" value="ECO:0007669"/>
    <property type="project" value="TreeGrafter"/>
</dbReference>
<keyword evidence="9 14" id="KW-0460">Magnesium</keyword>
<feature type="domain" description="P-type ATPase A" evidence="16">
    <location>
        <begin position="283"/>
        <end position="405"/>
    </location>
</feature>
<keyword evidence="3" id="KW-0597">Phosphoprotein</keyword>
<dbReference type="InterPro" id="IPR044492">
    <property type="entry name" value="P_typ_ATPase_HD_dom"/>
</dbReference>